<feature type="transmembrane region" description="Helical" evidence="6">
    <location>
        <begin position="129"/>
        <end position="152"/>
    </location>
</feature>
<dbReference type="InterPro" id="IPR002797">
    <property type="entry name" value="Polysacc_synth"/>
</dbReference>
<feature type="transmembrane region" description="Helical" evidence="6">
    <location>
        <begin position="50"/>
        <end position="71"/>
    </location>
</feature>
<feature type="transmembrane region" description="Helical" evidence="6">
    <location>
        <begin position="379"/>
        <end position="399"/>
    </location>
</feature>
<dbReference type="InterPro" id="IPR050833">
    <property type="entry name" value="Poly_Biosynth_Transport"/>
</dbReference>
<feature type="transmembrane region" description="Helical" evidence="6">
    <location>
        <begin position="316"/>
        <end position="341"/>
    </location>
</feature>
<dbReference type="PANTHER" id="PTHR30250:SF31">
    <property type="entry name" value="INNER MEMBRANE PROTEIN YGHQ"/>
    <property type="match status" value="1"/>
</dbReference>
<feature type="transmembrane region" description="Helical" evidence="6">
    <location>
        <begin position="252"/>
        <end position="272"/>
    </location>
</feature>
<sequence>MSRSSIEKPGIRILKNGGWLLGGKTVGAVLSIIYLAMITRNLGPENFGKFALIFSFAQAIAGIISFQTWQIIIRYGTKYVLEKAVDDFARLIMLCLALDVIGILLGTVLTLTAVYGFAGYFGWDAAYSLKISIFTFVILLSTRGTAIGILRVHDRFRDAALADSLVPIIRFVGVGVAVFLGGSIDRFLFVWAFSEMAATAIMWIIIARTMPLHLGQQNWRHIGRYYRKYTDLTRFAAFTNLGSSLRLMSQQLIVLIVGFYTGPAAAGFFRLGHQLGQVVARIADGISFAIYTEYSRITQSAGSGAARSMIGRTMRVTAVSAAILLAILLLAGKPLIIMIFGPDYAPAYPLVLLLGGAAAVQVAAMALEPVLMTHGRAGWVLIANAVGVGVMALLLPLLMPELEATGAAIAVLVGAALTAISLALAFRFMSNDQQTPTI</sequence>
<dbReference type="Proteomes" id="UP001595887">
    <property type="component" value="Unassembled WGS sequence"/>
</dbReference>
<organism evidence="7 8">
    <name type="scientific">Sphingorhabdus arenilitoris</name>
    <dbReference type="NCBI Taxonomy" id="1490041"/>
    <lineage>
        <taxon>Bacteria</taxon>
        <taxon>Pseudomonadati</taxon>
        <taxon>Pseudomonadota</taxon>
        <taxon>Alphaproteobacteria</taxon>
        <taxon>Sphingomonadales</taxon>
        <taxon>Sphingomonadaceae</taxon>
        <taxon>Sphingorhabdus</taxon>
    </lineage>
</organism>
<keyword evidence="4 6" id="KW-1133">Transmembrane helix</keyword>
<proteinExistence type="predicted"/>
<feature type="transmembrane region" description="Helical" evidence="6">
    <location>
        <begin position="91"/>
        <end position="117"/>
    </location>
</feature>
<keyword evidence="5 6" id="KW-0472">Membrane</keyword>
<accession>A0ABV8RF01</accession>
<feature type="transmembrane region" description="Helical" evidence="6">
    <location>
        <begin position="188"/>
        <end position="207"/>
    </location>
</feature>
<keyword evidence="8" id="KW-1185">Reference proteome</keyword>
<evidence type="ECO:0000313" key="8">
    <source>
        <dbReference type="Proteomes" id="UP001595887"/>
    </source>
</evidence>
<evidence type="ECO:0000313" key="7">
    <source>
        <dbReference type="EMBL" id="MFC4291274.1"/>
    </source>
</evidence>
<evidence type="ECO:0000256" key="3">
    <source>
        <dbReference type="ARBA" id="ARBA00022692"/>
    </source>
</evidence>
<keyword evidence="3 6" id="KW-0812">Transmembrane</keyword>
<name>A0ABV8RF01_9SPHN</name>
<comment type="caution">
    <text evidence="7">The sequence shown here is derived from an EMBL/GenBank/DDBJ whole genome shotgun (WGS) entry which is preliminary data.</text>
</comment>
<reference evidence="8" key="1">
    <citation type="journal article" date="2019" name="Int. J. Syst. Evol. Microbiol.">
        <title>The Global Catalogue of Microorganisms (GCM) 10K type strain sequencing project: providing services to taxonomists for standard genome sequencing and annotation.</title>
        <authorList>
            <consortium name="The Broad Institute Genomics Platform"/>
            <consortium name="The Broad Institute Genome Sequencing Center for Infectious Disease"/>
            <person name="Wu L."/>
            <person name="Ma J."/>
        </authorList>
    </citation>
    <scope>NUCLEOTIDE SEQUENCE [LARGE SCALE GENOMIC DNA]</scope>
    <source>
        <strain evidence="8">CECT 8531</strain>
    </source>
</reference>
<evidence type="ECO:0000256" key="6">
    <source>
        <dbReference type="SAM" id="Phobius"/>
    </source>
</evidence>
<feature type="transmembrane region" description="Helical" evidence="6">
    <location>
        <begin position="347"/>
        <end position="367"/>
    </location>
</feature>
<feature type="transmembrane region" description="Helical" evidence="6">
    <location>
        <begin position="405"/>
        <end position="426"/>
    </location>
</feature>
<dbReference type="PANTHER" id="PTHR30250">
    <property type="entry name" value="PST FAMILY PREDICTED COLANIC ACID TRANSPORTER"/>
    <property type="match status" value="1"/>
</dbReference>
<feature type="transmembrane region" description="Helical" evidence="6">
    <location>
        <begin position="21"/>
        <end position="38"/>
    </location>
</feature>
<dbReference type="Pfam" id="PF01943">
    <property type="entry name" value="Polysacc_synt"/>
    <property type="match status" value="1"/>
</dbReference>
<dbReference type="RefSeq" id="WP_381420945.1">
    <property type="nucleotide sequence ID" value="NZ_JBHSDH010000010.1"/>
</dbReference>
<dbReference type="EMBL" id="JBHSDH010000010">
    <property type="protein sequence ID" value="MFC4291274.1"/>
    <property type="molecule type" value="Genomic_DNA"/>
</dbReference>
<comment type="subcellular location">
    <subcellularLocation>
        <location evidence="1">Cell membrane</location>
        <topology evidence="1">Multi-pass membrane protein</topology>
    </subcellularLocation>
</comment>
<protein>
    <submittedName>
        <fullName evidence="7">Lipopolysaccharide biosynthesis protein</fullName>
    </submittedName>
</protein>
<evidence type="ECO:0000256" key="5">
    <source>
        <dbReference type="ARBA" id="ARBA00023136"/>
    </source>
</evidence>
<keyword evidence="2" id="KW-1003">Cell membrane</keyword>
<evidence type="ECO:0000256" key="2">
    <source>
        <dbReference type="ARBA" id="ARBA00022475"/>
    </source>
</evidence>
<gene>
    <name evidence="7" type="ORF">ACFOWX_02480</name>
</gene>
<evidence type="ECO:0000256" key="1">
    <source>
        <dbReference type="ARBA" id="ARBA00004651"/>
    </source>
</evidence>
<evidence type="ECO:0000256" key="4">
    <source>
        <dbReference type="ARBA" id="ARBA00022989"/>
    </source>
</evidence>